<dbReference type="GO" id="GO:0008168">
    <property type="term" value="F:methyltransferase activity"/>
    <property type="evidence" value="ECO:0007669"/>
    <property type="project" value="UniProtKB-KW"/>
</dbReference>
<feature type="domain" description="Methyltransferase type 11" evidence="1">
    <location>
        <begin position="40"/>
        <end position="129"/>
    </location>
</feature>
<keyword evidence="3" id="KW-1185">Reference proteome</keyword>
<sequence length="255" mass="28389">MTQKQDTWNATLYDASHSFVSSFGTALIDLLNPQKGEHILDLGCGTGDLAALLDQSGVSAVGVDKSEAMVEQARSKYPTLAFDVKDATNLGFYNEFDAVFSNATLHWVKPPEQALSNIYASLKSGGRFVAEFGGKGNVKQMTDELMKQLDQQGAPNSQERFPWYYPSIGEYTTLMEQAGFRVIFAQHFDRPTPLEGQDGLRNWISMFGSSFLEGLSISEQDIVISNTESALKERLYKEGQWVADYKRIRTIGIKE</sequence>
<evidence type="ECO:0000313" key="2">
    <source>
        <dbReference type="EMBL" id="MCM2677300.1"/>
    </source>
</evidence>
<name>A0ABT0XN26_9BACI</name>
<organism evidence="2 3">
    <name type="scientific">Alkalicoccobacillus plakortidis</name>
    <dbReference type="NCBI Taxonomy" id="444060"/>
    <lineage>
        <taxon>Bacteria</taxon>
        <taxon>Bacillati</taxon>
        <taxon>Bacillota</taxon>
        <taxon>Bacilli</taxon>
        <taxon>Bacillales</taxon>
        <taxon>Bacillaceae</taxon>
        <taxon>Alkalicoccobacillus</taxon>
    </lineage>
</organism>
<reference evidence="2" key="1">
    <citation type="submission" date="2022-06" db="EMBL/GenBank/DDBJ databases">
        <title>Alkalicoccobacillus porphyridii sp. nov., isolated from a marine red alga, Porphyridium purpureum and reclassification of Shouchella plakortidis and Shouchella gibsonii as Alkalicoccobacillus plakortidis comb. nov. and Alkalicoccobacillus gibsonii comb. nov.</title>
        <authorList>
            <person name="Kim K.H."/>
            <person name="Lee J.K."/>
            <person name="Han D.M."/>
            <person name="Baek J.H."/>
            <person name="Jeon C.O."/>
        </authorList>
    </citation>
    <scope>NUCLEOTIDE SEQUENCE</scope>
    <source>
        <strain evidence="2">DSM 19153</strain>
    </source>
</reference>
<dbReference type="InterPro" id="IPR013216">
    <property type="entry name" value="Methyltransf_11"/>
</dbReference>
<evidence type="ECO:0000259" key="1">
    <source>
        <dbReference type="Pfam" id="PF08241"/>
    </source>
</evidence>
<dbReference type="GO" id="GO:0032259">
    <property type="term" value="P:methylation"/>
    <property type="evidence" value="ECO:0007669"/>
    <property type="project" value="UniProtKB-KW"/>
</dbReference>
<dbReference type="InterPro" id="IPR029063">
    <property type="entry name" value="SAM-dependent_MTases_sf"/>
</dbReference>
<dbReference type="PANTHER" id="PTHR43861">
    <property type="entry name" value="TRANS-ACONITATE 2-METHYLTRANSFERASE-RELATED"/>
    <property type="match status" value="1"/>
</dbReference>
<proteinExistence type="predicted"/>
<dbReference type="Gene3D" id="3.40.50.150">
    <property type="entry name" value="Vaccinia Virus protein VP39"/>
    <property type="match status" value="1"/>
</dbReference>
<dbReference type="RefSeq" id="WP_251610945.1">
    <property type="nucleotide sequence ID" value="NZ_JAMQJY010000003.1"/>
</dbReference>
<evidence type="ECO:0000313" key="3">
    <source>
        <dbReference type="Proteomes" id="UP001203665"/>
    </source>
</evidence>
<dbReference type="Proteomes" id="UP001203665">
    <property type="component" value="Unassembled WGS sequence"/>
</dbReference>
<dbReference type="SUPFAM" id="SSF53335">
    <property type="entry name" value="S-adenosyl-L-methionine-dependent methyltransferases"/>
    <property type="match status" value="1"/>
</dbReference>
<dbReference type="Pfam" id="PF08241">
    <property type="entry name" value="Methyltransf_11"/>
    <property type="match status" value="1"/>
</dbReference>
<dbReference type="PANTHER" id="PTHR43861:SF1">
    <property type="entry name" value="TRANS-ACONITATE 2-METHYLTRANSFERASE"/>
    <property type="match status" value="1"/>
</dbReference>
<keyword evidence="2" id="KW-0489">Methyltransferase</keyword>
<comment type="caution">
    <text evidence="2">The sequence shown here is derived from an EMBL/GenBank/DDBJ whole genome shotgun (WGS) entry which is preliminary data.</text>
</comment>
<keyword evidence="2" id="KW-0808">Transferase</keyword>
<dbReference type="EMBL" id="JAMQJY010000003">
    <property type="protein sequence ID" value="MCM2677300.1"/>
    <property type="molecule type" value="Genomic_DNA"/>
</dbReference>
<gene>
    <name evidence="2" type="ORF">NDM98_18900</name>
</gene>
<protein>
    <submittedName>
        <fullName evidence="2">Methyltransferase domain-containing protein</fullName>
    </submittedName>
</protein>
<accession>A0ABT0XN26</accession>
<dbReference type="CDD" id="cd02440">
    <property type="entry name" value="AdoMet_MTases"/>
    <property type="match status" value="1"/>
</dbReference>